<feature type="transmembrane region" description="Helical" evidence="1">
    <location>
        <begin position="28"/>
        <end position="50"/>
    </location>
</feature>
<proteinExistence type="predicted"/>
<comment type="caution">
    <text evidence="2">The sequence shown here is derived from an EMBL/GenBank/DDBJ whole genome shotgun (WGS) entry which is preliminary data.</text>
</comment>
<gene>
    <name evidence="2" type="ORF">TNCV_2045721</name>
</gene>
<protein>
    <submittedName>
        <fullName evidence="2">Uncharacterized protein</fullName>
    </submittedName>
</protein>
<evidence type="ECO:0000313" key="2">
    <source>
        <dbReference type="EMBL" id="GFY18166.1"/>
    </source>
</evidence>
<dbReference type="EMBL" id="BMAU01021348">
    <property type="protein sequence ID" value="GFY18166.1"/>
    <property type="molecule type" value="Genomic_DNA"/>
</dbReference>
<keyword evidence="1" id="KW-0812">Transmembrane</keyword>
<dbReference type="AlphaFoldDB" id="A0A8X6STW7"/>
<keyword evidence="3" id="KW-1185">Reference proteome</keyword>
<name>A0A8X6STW7_TRICX</name>
<evidence type="ECO:0000256" key="1">
    <source>
        <dbReference type="SAM" id="Phobius"/>
    </source>
</evidence>
<keyword evidence="1" id="KW-1133">Transmembrane helix</keyword>
<keyword evidence="1" id="KW-0472">Membrane</keyword>
<evidence type="ECO:0000313" key="3">
    <source>
        <dbReference type="Proteomes" id="UP000887159"/>
    </source>
</evidence>
<sequence length="88" mass="10189">MQDQCGEMHNTTVQQPITTVSPNLNLTIMMLQAEAGFVSLMLFHSVVHVHRSSHYWRRKRLWFPVKGKGSKGYFVDISFCCKRFAQTV</sequence>
<reference evidence="2" key="1">
    <citation type="submission" date="2020-08" db="EMBL/GenBank/DDBJ databases">
        <title>Multicomponent nature underlies the extraordinary mechanical properties of spider dragline silk.</title>
        <authorList>
            <person name="Kono N."/>
            <person name="Nakamura H."/>
            <person name="Mori M."/>
            <person name="Yoshida Y."/>
            <person name="Ohtoshi R."/>
            <person name="Malay A.D."/>
            <person name="Moran D.A.P."/>
            <person name="Tomita M."/>
            <person name="Numata K."/>
            <person name="Arakawa K."/>
        </authorList>
    </citation>
    <scope>NUCLEOTIDE SEQUENCE</scope>
</reference>
<organism evidence="2 3">
    <name type="scientific">Trichonephila clavipes</name>
    <name type="common">Golden silk orbweaver</name>
    <name type="synonym">Nephila clavipes</name>
    <dbReference type="NCBI Taxonomy" id="2585209"/>
    <lineage>
        <taxon>Eukaryota</taxon>
        <taxon>Metazoa</taxon>
        <taxon>Ecdysozoa</taxon>
        <taxon>Arthropoda</taxon>
        <taxon>Chelicerata</taxon>
        <taxon>Arachnida</taxon>
        <taxon>Araneae</taxon>
        <taxon>Araneomorphae</taxon>
        <taxon>Entelegynae</taxon>
        <taxon>Araneoidea</taxon>
        <taxon>Nephilidae</taxon>
        <taxon>Trichonephila</taxon>
    </lineage>
</organism>
<dbReference type="Proteomes" id="UP000887159">
    <property type="component" value="Unassembled WGS sequence"/>
</dbReference>
<accession>A0A8X6STW7</accession>